<comment type="caution">
    <text evidence="1">The sequence shown here is derived from an EMBL/GenBank/DDBJ whole genome shotgun (WGS) entry which is preliminary data.</text>
</comment>
<protein>
    <submittedName>
        <fullName evidence="1">Uncharacterized protein</fullName>
    </submittedName>
</protein>
<evidence type="ECO:0000313" key="2">
    <source>
        <dbReference type="Proteomes" id="UP000618445"/>
    </source>
</evidence>
<gene>
    <name evidence="1" type="ORF">H6G05_07545</name>
</gene>
<accession>A0ABR8C7E7</accession>
<keyword evidence="2" id="KW-1185">Reference proteome</keyword>
<dbReference type="Proteomes" id="UP000618445">
    <property type="component" value="Unassembled WGS sequence"/>
</dbReference>
<reference evidence="1 2" key="1">
    <citation type="journal article" date="2020" name="ISME J.">
        <title>Comparative genomics reveals insights into cyanobacterial evolution and habitat adaptation.</title>
        <authorList>
            <person name="Chen M.Y."/>
            <person name="Teng W.K."/>
            <person name="Zhao L."/>
            <person name="Hu C.X."/>
            <person name="Zhou Y.K."/>
            <person name="Han B.P."/>
            <person name="Song L.R."/>
            <person name="Shu W.S."/>
        </authorList>
    </citation>
    <scope>NUCLEOTIDE SEQUENCE [LARGE SCALE GENOMIC DNA]</scope>
    <source>
        <strain evidence="1 2">FACHB-1050</strain>
    </source>
</reference>
<proteinExistence type="predicted"/>
<name>A0ABR8C7E7_9CYAN</name>
<evidence type="ECO:0000313" key="1">
    <source>
        <dbReference type="EMBL" id="MBD2316699.1"/>
    </source>
</evidence>
<organism evidence="1 2">
    <name type="scientific">Phormidium tenue FACHB-1050</name>
    <dbReference type="NCBI Taxonomy" id="2692857"/>
    <lineage>
        <taxon>Bacteria</taxon>
        <taxon>Bacillati</taxon>
        <taxon>Cyanobacteriota</taxon>
        <taxon>Cyanophyceae</taxon>
        <taxon>Oscillatoriophycideae</taxon>
        <taxon>Oscillatoriales</taxon>
        <taxon>Oscillatoriaceae</taxon>
        <taxon>Phormidium</taxon>
    </lineage>
</organism>
<dbReference type="EMBL" id="JACJQY010000008">
    <property type="protein sequence ID" value="MBD2316699.1"/>
    <property type="molecule type" value="Genomic_DNA"/>
</dbReference>
<sequence>MKIGLVMMMNENFVKIVAMPLAIALTLLLSRVFHTRPELITGLFSQISNAQTIKTPRSQLEERAKACNTPLDISIMTDKQLNDFVFDCEKPKK</sequence>
<dbReference type="RefSeq" id="WP_190577585.1">
    <property type="nucleotide sequence ID" value="NZ_CAWPQU010000078.1"/>
</dbReference>